<reference evidence="1" key="1">
    <citation type="journal article" date="2020" name="Nature">
        <title>Giant virus diversity and host interactions through global metagenomics.</title>
        <authorList>
            <person name="Schulz F."/>
            <person name="Roux S."/>
            <person name="Paez-Espino D."/>
            <person name="Jungbluth S."/>
            <person name="Walsh D.A."/>
            <person name="Denef V.J."/>
            <person name="McMahon K.D."/>
            <person name="Konstantinidis K.T."/>
            <person name="Eloe-Fadrosh E.A."/>
            <person name="Kyrpides N.C."/>
            <person name="Woyke T."/>
        </authorList>
    </citation>
    <scope>NUCLEOTIDE SEQUENCE</scope>
    <source>
        <strain evidence="1">GVMAG-M-3300023174-207</strain>
    </source>
</reference>
<dbReference type="EMBL" id="MN739628">
    <property type="protein sequence ID" value="QHT16938.1"/>
    <property type="molecule type" value="Genomic_DNA"/>
</dbReference>
<organism evidence="1">
    <name type="scientific">viral metagenome</name>
    <dbReference type="NCBI Taxonomy" id="1070528"/>
    <lineage>
        <taxon>unclassified sequences</taxon>
        <taxon>metagenomes</taxon>
        <taxon>organismal metagenomes</taxon>
    </lineage>
</organism>
<evidence type="ECO:0000313" key="1">
    <source>
        <dbReference type="EMBL" id="QHT16938.1"/>
    </source>
</evidence>
<accession>A0A6C0DJ16</accession>
<proteinExistence type="predicted"/>
<protein>
    <submittedName>
        <fullName evidence="1">Uncharacterized protein</fullName>
    </submittedName>
</protein>
<name>A0A6C0DJ16_9ZZZZ</name>
<sequence length="62" mass="7043">MPSLYCVLFGMSLQRGQNPFTVSSKLKLVRLFPFGKRNPEGVIILAAAIFIFLPRKINDFLK</sequence>
<dbReference type="AlphaFoldDB" id="A0A6C0DJ16"/>